<dbReference type="GeneID" id="18246881"/>
<name>G3B1S0_CANTC</name>
<gene>
    <name evidence="12" type="ORF">CANTEDRAFT_113282</name>
</gene>
<dbReference type="GO" id="GO:0008270">
    <property type="term" value="F:zinc ion binding"/>
    <property type="evidence" value="ECO:0007669"/>
    <property type="project" value="UniProtKB-KW"/>
</dbReference>
<comment type="subcellular location">
    <subcellularLocation>
        <location evidence="1">Nucleus</location>
    </subcellularLocation>
</comment>
<dbReference type="InterPro" id="IPR026846">
    <property type="entry name" value="Nse2(Mms21)"/>
</dbReference>
<organism evidence="13">
    <name type="scientific">Candida tenuis (strain ATCC 10573 / BCRC 21748 / CBS 615 / JCM 9827 / NBRC 10315 / NRRL Y-1498 / VKM Y-70)</name>
    <name type="common">Yeast</name>
    <name type="synonym">Yamadazyma tenuis</name>
    <dbReference type="NCBI Taxonomy" id="590646"/>
    <lineage>
        <taxon>Eukaryota</taxon>
        <taxon>Fungi</taxon>
        <taxon>Dikarya</taxon>
        <taxon>Ascomycota</taxon>
        <taxon>Saccharomycotina</taxon>
        <taxon>Pichiomycetes</taxon>
        <taxon>Debaryomycetaceae</taxon>
        <taxon>Yamadazyma</taxon>
    </lineage>
</organism>
<dbReference type="Gene3D" id="1.20.120.1010">
    <property type="match status" value="1"/>
</dbReference>
<dbReference type="InterPro" id="IPR004181">
    <property type="entry name" value="Znf_MIZ"/>
</dbReference>
<evidence type="ECO:0000256" key="7">
    <source>
        <dbReference type="ARBA" id="ARBA00022786"/>
    </source>
</evidence>
<dbReference type="OrthoDB" id="756301at2759"/>
<evidence type="ECO:0000256" key="9">
    <source>
        <dbReference type="ARBA" id="ARBA00023242"/>
    </source>
</evidence>
<reference evidence="12 13" key="1">
    <citation type="journal article" date="2011" name="Proc. Natl. Acad. Sci. U.S.A.">
        <title>Comparative genomics of xylose-fermenting fungi for enhanced biofuel production.</title>
        <authorList>
            <person name="Wohlbach D.J."/>
            <person name="Kuo A."/>
            <person name="Sato T.K."/>
            <person name="Potts K.M."/>
            <person name="Salamov A.A."/>
            <person name="LaButti K.M."/>
            <person name="Sun H."/>
            <person name="Clum A."/>
            <person name="Pangilinan J.L."/>
            <person name="Lindquist E.A."/>
            <person name="Lucas S."/>
            <person name="Lapidus A."/>
            <person name="Jin M."/>
            <person name="Gunawan C."/>
            <person name="Balan V."/>
            <person name="Dale B.E."/>
            <person name="Jeffries T.W."/>
            <person name="Zinkel R."/>
            <person name="Barry K.W."/>
            <person name="Grigoriev I.V."/>
            <person name="Gasch A.P."/>
        </authorList>
    </citation>
    <scope>NUCLEOTIDE SEQUENCE [LARGE SCALE GENOMIC DNA]</scope>
    <source>
        <strain evidence="13">ATCC 10573 / BCRC 21748 / CBS 615 / JCM 9827 / NBRC 10315 / NRRL Y-1498 / VKM Y-70</strain>
    </source>
</reference>
<keyword evidence="4" id="KW-0808">Transferase</keyword>
<dbReference type="InterPro" id="IPR013083">
    <property type="entry name" value="Znf_RING/FYVE/PHD"/>
</dbReference>
<feature type="domain" description="SP-RING-type" evidence="11">
    <location>
        <begin position="189"/>
        <end position="268"/>
    </location>
</feature>
<dbReference type="KEGG" id="cten:18246881"/>
<dbReference type="GO" id="GO:0005634">
    <property type="term" value="C:nucleus"/>
    <property type="evidence" value="ECO:0007669"/>
    <property type="project" value="UniProtKB-SubCell"/>
</dbReference>
<dbReference type="SUPFAM" id="SSF57850">
    <property type="entry name" value="RING/U-box"/>
    <property type="match status" value="1"/>
</dbReference>
<evidence type="ECO:0000313" key="12">
    <source>
        <dbReference type="EMBL" id="EGV64516.1"/>
    </source>
</evidence>
<keyword evidence="13" id="KW-1185">Reference proteome</keyword>
<dbReference type="GO" id="GO:0016925">
    <property type="term" value="P:protein sumoylation"/>
    <property type="evidence" value="ECO:0007669"/>
    <property type="project" value="UniProtKB-UniPathway"/>
</dbReference>
<dbReference type="GO" id="GO:0000724">
    <property type="term" value="P:double-strand break repair via homologous recombination"/>
    <property type="evidence" value="ECO:0007669"/>
    <property type="project" value="InterPro"/>
</dbReference>
<dbReference type="PANTHER" id="PTHR21330:SF1">
    <property type="entry name" value="E3 SUMO-PROTEIN LIGASE NSE2"/>
    <property type="match status" value="1"/>
</dbReference>
<keyword evidence="9" id="KW-0539">Nucleus</keyword>
<dbReference type="RefSeq" id="XP_006685322.1">
    <property type="nucleotide sequence ID" value="XM_006685259.1"/>
</dbReference>
<dbReference type="Gene3D" id="3.30.40.10">
    <property type="entry name" value="Zinc/RING finger domain, C3HC4 (zinc finger)"/>
    <property type="match status" value="1"/>
</dbReference>
<dbReference type="GO" id="GO:0030915">
    <property type="term" value="C:Smc5-Smc6 complex"/>
    <property type="evidence" value="ECO:0007669"/>
    <property type="project" value="InterPro"/>
</dbReference>
<evidence type="ECO:0000259" key="11">
    <source>
        <dbReference type="PROSITE" id="PS51044"/>
    </source>
</evidence>
<evidence type="ECO:0000256" key="3">
    <source>
        <dbReference type="ARBA" id="ARBA00008212"/>
    </source>
</evidence>
<dbReference type="Proteomes" id="UP000000707">
    <property type="component" value="Unassembled WGS sequence"/>
</dbReference>
<protein>
    <recommendedName>
        <fullName evidence="11">SP-RING-type domain-containing protein</fullName>
    </recommendedName>
</protein>
<dbReference type="AlphaFoldDB" id="G3B1S0"/>
<dbReference type="GO" id="GO:0004842">
    <property type="term" value="F:ubiquitin-protein transferase activity"/>
    <property type="evidence" value="ECO:0007669"/>
    <property type="project" value="InterPro"/>
</dbReference>
<evidence type="ECO:0000256" key="5">
    <source>
        <dbReference type="ARBA" id="ARBA00022723"/>
    </source>
</evidence>
<keyword evidence="5" id="KW-0479">Metal-binding</keyword>
<evidence type="ECO:0000256" key="8">
    <source>
        <dbReference type="ARBA" id="ARBA00022833"/>
    </source>
</evidence>
<dbReference type="CDD" id="cd16651">
    <property type="entry name" value="SPL-RING_NSE2"/>
    <property type="match status" value="1"/>
</dbReference>
<comment type="pathway">
    <text evidence="2">Protein modification; protein sumoylation.</text>
</comment>
<dbReference type="GO" id="GO:0061665">
    <property type="term" value="F:SUMO ligase activity"/>
    <property type="evidence" value="ECO:0007669"/>
    <property type="project" value="TreeGrafter"/>
</dbReference>
<comment type="similarity">
    <text evidence="3">Belongs to the NSE2 family.</text>
</comment>
<evidence type="ECO:0000256" key="4">
    <source>
        <dbReference type="ARBA" id="ARBA00022679"/>
    </source>
</evidence>
<dbReference type="eggNOG" id="KOG2979">
    <property type="taxonomic scope" value="Eukaryota"/>
</dbReference>
<keyword evidence="7" id="KW-0833">Ubl conjugation pathway</keyword>
<proteinExistence type="inferred from homology"/>
<evidence type="ECO:0000256" key="10">
    <source>
        <dbReference type="PROSITE-ProRule" id="PRU00452"/>
    </source>
</evidence>
<sequence>MAETATTTDFMDDLSLPRYIPLPSDSLTILSEIMPKKSDLCAQVSADLIRIEKDVQEFIDFVLNEDQLPDLEPIQKSLDIYSDTIYSLMRSAYDAEMWINAVTEIKNRYQAQMHTEDEFNLQSLQSFRENESALFVDAIREEYEHSKQVESQAHSFESHLKHEGPYQYISNIKSIIENPEAPLPDMNEEEDGVAISGGKVSFNDPISLMMYKNPHKSRRCNHVFELEHIKTHLQSHVTCPVAGCESQIRTSDLVPDKLMALRVKVYTVRGKVYRDAEQIVGV</sequence>
<dbReference type="PANTHER" id="PTHR21330">
    <property type="entry name" value="E3 SUMO-PROTEIN LIGASE NSE2"/>
    <property type="match status" value="1"/>
</dbReference>
<dbReference type="SMART" id="SM00504">
    <property type="entry name" value="Ubox"/>
    <property type="match status" value="1"/>
</dbReference>
<keyword evidence="8" id="KW-0862">Zinc</keyword>
<dbReference type="Pfam" id="PF11789">
    <property type="entry name" value="zf-Nse"/>
    <property type="match status" value="1"/>
</dbReference>
<dbReference type="PROSITE" id="PS51044">
    <property type="entry name" value="ZF_SP_RING"/>
    <property type="match status" value="1"/>
</dbReference>
<dbReference type="UniPathway" id="UPA00886"/>
<dbReference type="STRING" id="590646.G3B1S0"/>
<accession>G3B1S0</accession>
<evidence type="ECO:0000313" key="13">
    <source>
        <dbReference type="Proteomes" id="UP000000707"/>
    </source>
</evidence>
<dbReference type="HOGENOM" id="CLU_088986_0_0_1"/>
<evidence type="ECO:0000256" key="1">
    <source>
        <dbReference type="ARBA" id="ARBA00004123"/>
    </source>
</evidence>
<dbReference type="InterPro" id="IPR003613">
    <property type="entry name" value="Ubox_domain"/>
</dbReference>
<evidence type="ECO:0000256" key="6">
    <source>
        <dbReference type="ARBA" id="ARBA00022771"/>
    </source>
</evidence>
<dbReference type="EMBL" id="GL996515">
    <property type="protein sequence ID" value="EGV64516.1"/>
    <property type="molecule type" value="Genomic_DNA"/>
</dbReference>
<dbReference type="GO" id="GO:0016567">
    <property type="term" value="P:protein ubiquitination"/>
    <property type="evidence" value="ECO:0007669"/>
    <property type="project" value="InterPro"/>
</dbReference>
<evidence type="ECO:0000256" key="2">
    <source>
        <dbReference type="ARBA" id="ARBA00004718"/>
    </source>
</evidence>
<keyword evidence="6 10" id="KW-0863">Zinc-finger</keyword>